<dbReference type="RefSeq" id="WP_074890570.1">
    <property type="nucleotide sequence ID" value="NZ_FOXO01000027.1"/>
</dbReference>
<protein>
    <submittedName>
        <fullName evidence="1">Uncharacterized protein</fullName>
    </submittedName>
</protein>
<sequence length="135" mass="15566">MGAIYTEAQKEATKRYVNSTDQIRVRTDKGNLDFIKEHAKTMGETMGEFVNRAIMEAIYRDRGEILIEMVHSDEYDISGRLLLSSDDHYEIDYIVGGVRKIKKLDEQKDVPSSFVSDYAWMSLENEYENELLGGE</sequence>
<dbReference type="AlphaFoldDB" id="A0A1I5X0D4"/>
<evidence type="ECO:0000313" key="1">
    <source>
        <dbReference type="EMBL" id="SFQ25398.1"/>
    </source>
</evidence>
<dbReference type="Proteomes" id="UP000182624">
    <property type="component" value="Unassembled WGS sequence"/>
</dbReference>
<gene>
    <name evidence="1" type="ORF">SAMN04487928_12711</name>
</gene>
<organism evidence="1 2">
    <name type="scientific">Butyrivibrio proteoclasticus</name>
    <dbReference type="NCBI Taxonomy" id="43305"/>
    <lineage>
        <taxon>Bacteria</taxon>
        <taxon>Bacillati</taxon>
        <taxon>Bacillota</taxon>
        <taxon>Clostridia</taxon>
        <taxon>Lachnospirales</taxon>
        <taxon>Lachnospiraceae</taxon>
        <taxon>Butyrivibrio</taxon>
    </lineage>
</organism>
<evidence type="ECO:0000313" key="2">
    <source>
        <dbReference type="Proteomes" id="UP000182624"/>
    </source>
</evidence>
<proteinExistence type="predicted"/>
<keyword evidence="2" id="KW-1185">Reference proteome</keyword>
<reference evidence="2" key="1">
    <citation type="submission" date="2016-10" db="EMBL/GenBank/DDBJ databases">
        <authorList>
            <person name="Varghese N."/>
            <person name="Submissions S."/>
        </authorList>
    </citation>
    <scope>NUCLEOTIDE SEQUENCE [LARGE SCALE GENOMIC DNA]</scope>
    <source>
        <strain evidence="2">P18</strain>
    </source>
</reference>
<name>A0A1I5X0D4_9FIRM</name>
<accession>A0A1I5X0D4</accession>
<dbReference type="OrthoDB" id="2002889at2"/>
<dbReference type="EMBL" id="FOXO01000027">
    <property type="protein sequence ID" value="SFQ25398.1"/>
    <property type="molecule type" value="Genomic_DNA"/>
</dbReference>